<keyword evidence="1" id="KW-0812">Transmembrane</keyword>
<evidence type="ECO:0000313" key="2">
    <source>
        <dbReference type="EMBL" id="SDW62501.1"/>
    </source>
</evidence>
<evidence type="ECO:0000256" key="1">
    <source>
        <dbReference type="SAM" id="Phobius"/>
    </source>
</evidence>
<feature type="transmembrane region" description="Helical" evidence="1">
    <location>
        <begin position="12"/>
        <end position="36"/>
    </location>
</feature>
<dbReference type="STRING" id="1058.SAMN05421783_10697"/>
<dbReference type="RefSeq" id="WP_093030341.1">
    <property type="nucleotide sequence ID" value="NZ_FNNZ01000006.1"/>
</dbReference>
<reference evidence="3" key="1">
    <citation type="submission" date="2016-10" db="EMBL/GenBank/DDBJ databases">
        <authorList>
            <person name="Varghese N."/>
            <person name="Submissions S."/>
        </authorList>
    </citation>
    <scope>NUCLEOTIDE SEQUENCE [LARGE SCALE GENOMIC DNA]</scope>
    <source>
        <strain evidence="3">DSM 217</strain>
    </source>
</reference>
<keyword evidence="3" id="KW-1185">Reference proteome</keyword>
<keyword evidence="1" id="KW-1133">Transmembrane helix</keyword>
<gene>
    <name evidence="2" type="ORF">SAMN05421783_10697</name>
</gene>
<sequence>MPLLSPSPLTRFSIATLLWLPVCFAVWYFFSILFVLPLSSLVSLVMTGFFPDVVASVHPSGNELLVTTLLTMPNPQVPGGPDVEILFKTNPLKYGYNIPLYTALVLAAPADGYNKLWVWIIGLLILLLVQTFGVSTDMLKILVFHVGEDAREHLAFSQIGYEATAIAYQIGYLILPAVSPLLLWVWQFRRFVSTLVDLPSARSPAPPSR</sequence>
<name>A0A1H2V2I3_THIRO</name>
<dbReference type="NCBIfam" id="NF041730">
    <property type="entry name" value="XrtH_assoc"/>
    <property type="match status" value="1"/>
</dbReference>
<dbReference type="Proteomes" id="UP000198816">
    <property type="component" value="Unassembled WGS sequence"/>
</dbReference>
<evidence type="ECO:0000313" key="3">
    <source>
        <dbReference type="Proteomes" id="UP000198816"/>
    </source>
</evidence>
<feature type="transmembrane region" description="Helical" evidence="1">
    <location>
        <begin position="166"/>
        <end position="186"/>
    </location>
</feature>
<accession>A0A1H2V2I3</accession>
<dbReference type="OrthoDB" id="6197083at2"/>
<dbReference type="AlphaFoldDB" id="A0A1H2V2I3"/>
<keyword evidence="1" id="KW-0472">Membrane</keyword>
<dbReference type="EMBL" id="FNNZ01000006">
    <property type="protein sequence ID" value="SDW62501.1"/>
    <property type="molecule type" value="Genomic_DNA"/>
</dbReference>
<proteinExistence type="predicted"/>
<organism evidence="2 3">
    <name type="scientific">Thiocapsa roseopersicina</name>
    <dbReference type="NCBI Taxonomy" id="1058"/>
    <lineage>
        <taxon>Bacteria</taxon>
        <taxon>Pseudomonadati</taxon>
        <taxon>Pseudomonadota</taxon>
        <taxon>Gammaproteobacteria</taxon>
        <taxon>Chromatiales</taxon>
        <taxon>Chromatiaceae</taxon>
        <taxon>Thiocapsa</taxon>
    </lineage>
</organism>
<dbReference type="InterPro" id="IPR049823">
    <property type="entry name" value="XrtH_assoc"/>
</dbReference>
<feature type="transmembrane region" description="Helical" evidence="1">
    <location>
        <begin position="116"/>
        <end position="134"/>
    </location>
</feature>
<protein>
    <submittedName>
        <fullName evidence="2">Uncharacterized protein</fullName>
    </submittedName>
</protein>